<evidence type="ECO:0000313" key="2">
    <source>
        <dbReference type="Proteomes" id="UP000008207"/>
    </source>
</evidence>
<sequence length="91" mass="10588">MDGELVQYNLFRNAQKRELYCAVPTWMPVPSFIRMPVWRYAAAVRAPAEMPRGFLPAAARQAARWNGYYLFHAWGCERMFHPEEARLPDAA</sequence>
<organism evidence="1 2">
    <name type="scientific">Methylobacterium nodulans (strain LMG 21967 / CNCM I-2342 / ORS 2060)</name>
    <dbReference type="NCBI Taxonomy" id="460265"/>
    <lineage>
        <taxon>Bacteria</taxon>
        <taxon>Pseudomonadati</taxon>
        <taxon>Pseudomonadota</taxon>
        <taxon>Alphaproteobacteria</taxon>
        <taxon>Hyphomicrobiales</taxon>
        <taxon>Methylobacteriaceae</taxon>
        <taxon>Methylobacterium</taxon>
    </lineage>
</organism>
<name>B8IBI5_METNO</name>
<proteinExistence type="predicted"/>
<evidence type="ECO:0000313" key="1">
    <source>
        <dbReference type="EMBL" id="ACL59239.1"/>
    </source>
</evidence>
<protein>
    <submittedName>
        <fullName evidence="1">Uncharacterized protein</fullName>
    </submittedName>
</protein>
<keyword evidence="2" id="KW-1185">Reference proteome</keyword>
<gene>
    <name evidence="1" type="ordered locus">Mnod_4368</name>
</gene>
<dbReference type="eggNOG" id="ENOG5030060">
    <property type="taxonomic scope" value="Bacteria"/>
</dbReference>
<dbReference type="KEGG" id="mno:Mnod_4368"/>
<dbReference type="AlphaFoldDB" id="B8IBI5"/>
<dbReference type="RefSeq" id="WP_015930880.1">
    <property type="nucleotide sequence ID" value="NC_011894.1"/>
</dbReference>
<dbReference type="Proteomes" id="UP000008207">
    <property type="component" value="Chromosome"/>
</dbReference>
<reference evidence="1 2" key="1">
    <citation type="submission" date="2009-01" db="EMBL/GenBank/DDBJ databases">
        <title>Complete sequence of chromosome of Methylobacterium nodulans ORS 2060.</title>
        <authorList>
            <consortium name="US DOE Joint Genome Institute"/>
            <person name="Lucas S."/>
            <person name="Copeland A."/>
            <person name="Lapidus A."/>
            <person name="Glavina del Rio T."/>
            <person name="Dalin E."/>
            <person name="Tice H."/>
            <person name="Bruce D."/>
            <person name="Goodwin L."/>
            <person name="Pitluck S."/>
            <person name="Sims D."/>
            <person name="Brettin T."/>
            <person name="Detter J.C."/>
            <person name="Han C."/>
            <person name="Larimer F."/>
            <person name="Land M."/>
            <person name="Hauser L."/>
            <person name="Kyrpides N."/>
            <person name="Ivanova N."/>
            <person name="Marx C.J."/>
            <person name="Richardson P."/>
        </authorList>
    </citation>
    <scope>NUCLEOTIDE SEQUENCE [LARGE SCALE GENOMIC DNA]</scope>
    <source>
        <strain evidence="2">LMG 21967 / CNCM I-2342 / ORS 2060</strain>
    </source>
</reference>
<accession>B8IBI5</accession>
<dbReference type="HOGENOM" id="CLU_187615_0_0_5"/>
<dbReference type="EMBL" id="CP001349">
    <property type="protein sequence ID" value="ACL59239.1"/>
    <property type="molecule type" value="Genomic_DNA"/>
</dbReference>